<dbReference type="SUPFAM" id="SSF101898">
    <property type="entry name" value="NHL repeat"/>
    <property type="match status" value="1"/>
</dbReference>
<protein>
    <recommendedName>
        <fullName evidence="3">SMP-30/Gluconolactonase/LRE-like region domain-containing protein</fullName>
    </recommendedName>
</protein>
<dbReference type="RefSeq" id="WP_187256440.1">
    <property type="nucleotide sequence ID" value="NZ_JBHULF010000014.1"/>
</dbReference>
<evidence type="ECO:0000313" key="1">
    <source>
        <dbReference type="EMBL" id="MBC6491116.1"/>
    </source>
</evidence>
<proteinExistence type="predicted"/>
<accession>A0ABR7M7W2</accession>
<dbReference type="Proteomes" id="UP000765802">
    <property type="component" value="Unassembled WGS sequence"/>
</dbReference>
<name>A0ABR7M7W2_9BACT</name>
<comment type="caution">
    <text evidence="1">The sequence shown here is derived from an EMBL/GenBank/DDBJ whole genome shotgun (WGS) entry which is preliminary data.</text>
</comment>
<evidence type="ECO:0000313" key="2">
    <source>
        <dbReference type="Proteomes" id="UP000765802"/>
    </source>
</evidence>
<organism evidence="1 2">
    <name type="scientific">Flavihumibacter stibioxidans</name>
    <dbReference type="NCBI Taxonomy" id="1834163"/>
    <lineage>
        <taxon>Bacteria</taxon>
        <taxon>Pseudomonadati</taxon>
        <taxon>Bacteroidota</taxon>
        <taxon>Chitinophagia</taxon>
        <taxon>Chitinophagales</taxon>
        <taxon>Chitinophagaceae</taxon>
        <taxon>Flavihumibacter</taxon>
    </lineage>
</organism>
<dbReference type="EMBL" id="MBUA01000012">
    <property type="protein sequence ID" value="MBC6491116.1"/>
    <property type="molecule type" value="Genomic_DNA"/>
</dbReference>
<sequence length="261" mass="29023">MPGLSFVPAIPGYHNNPASTILLKKPLREISGISYHGYNKLAGINDEDGILFYIDTQTGQYTKTTFGEKGDYEDIVRTPAGYFVLESNGTLHQLDGISGKELAIFHHDFPKFTEFESLCYNARSNQLILICKTCGPNEPFIHAWSFDLTSNSFRNDPVFSIAFTDIRRLGKDDTIECQPSAAAFHPITNQLYIIASLGKVLIQCKPDGTPEAVYGINADLFQQPEGLCFAPNGDLFICNEGRQSKASLLYFPYQASDARRD</sequence>
<keyword evidence="2" id="KW-1185">Reference proteome</keyword>
<evidence type="ECO:0008006" key="3">
    <source>
        <dbReference type="Google" id="ProtNLM"/>
    </source>
</evidence>
<reference evidence="1 2" key="1">
    <citation type="submission" date="2016-07" db="EMBL/GenBank/DDBJ databases">
        <title>Genome analysis of Flavihumibacter stibioxidans YS-17.</title>
        <authorList>
            <person name="Shi K."/>
            <person name="Han Y."/>
            <person name="Wang G."/>
        </authorList>
    </citation>
    <scope>NUCLEOTIDE SEQUENCE [LARGE SCALE GENOMIC DNA]</scope>
    <source>
        <strain evidence="1 2">YS-17</strain>
    </source>
</reference>
<gene>
    <name evidence="1" type="ORF">BC349_08740</name>
</gene>